<sequence length="298" mass="32727">MEWKGNRESDNVDDARGRTSGGGGGIGGSGAAISLLSFIGRTFGIKGIIAGIVVAFILVQCHIIDLSTLLGGGSIGPAQTTQVSKEDEERFHFVKVVLASTEDVWTKEFARIGKKYEQPKLQVYRGRTQTACGTGEAAMGPFYCPGDRDVYIDLSFYDELEQTFHSPGDFAQAYVVAHEVGHHVQNLLGISDKVAAMRGRPDYNEYSVRLELQADYLAGVWANHSQQTLKLDRSDIEEAMRAANAIGDDAIQKKMQGRVVPHSFTHGTSEQRTRWFQKGLLSGKIEDGDTFSMPYKDL</sequence>
<proteinExistence type="predicted"/>
<evidence type="ECO:0000256" key="3">
    <source>
        <dbReference type="ARBA" id="ARBA00022989"/>
    </source>
</evidence>
<evidence type="ECO:0000256" key="1">
    <source>
        <dbReference type="ARBA" id="ARBA00004167"/>
    </source>
</evidence>
<evidence type="ECO:0000256" key="5">
    <source>
        <dbReference type="SAM" id="MobiDB-lite"/>
    </source>
</evidence>
<dbReference type="PANTHER" id="PTHR30168">
    <property type="entry name" value="PUTATIVE MEMBRANE PROTEIN YPFJ"/>
    <property type="match status" value="1"/>
</dbReference>
<keyword evidence="7" id="KW-1185">Reference proteome</keyword>
<evidence type="ECO:0000313" key="6">
    <source>
        <dbReference type="EMBL" id="MEK7951410.1"/>
    </source>
</evidence>
<dbReference type="EMBL" id="JBBUKT010000004">
    <property type="protein sequence ID" value="MEK7951410.1"/>
    <property type="molecule type" value="Genomic_DNA"/>
</dbReference>
<accession>A0ABU9AVK2</accession>
<keyword evidence="2" id="KW-0812">Transmembrane</keyword>
<dbReference type="RefSeq" id="WP_341405014.1">
    <property type="nucleotide sequence ID" value="NZ_JBBUKT010000004.1"/>
</dbReference>
<comment type="caution">
    <text evidence="6">The sequence shown here is derived from an EMBL/GenBank/DDBJ whole genome shotgun (WGS) entry which is preliminary data.</text>
</comment>
<keyword evidence="4" id="KW-0472">Membrane</keyword>
<evidence type="ECO:0000313" key="7">
    <source>
        <dbReference type="Proteomes" id="UP001371305"/>
    </source>
</evidence>
<keyword evidence="3" id="KW-1133">Transmembrane helix</keyword>
<reference evidence="6 7" key="1">
    <citation type="submission" date="2024-04" db="EMBL/GenBank/DDBJ databases">
        <title>Luteolibacter sp. isolated from soil.</title>
        <authorList>
            <person name="An J."/>
        </authorList>
    </citation>
    <scope>NUCLEOTIDE SEQUENCE [LARGE SCALE GENOMIC DNA]</scope>
    <source>
        <strain evidence="6 7">Y139</strain>
    </source>
</reference>
<dbReference type="PANTHER" id="PTHR30168:SF0">
    <property type="entry name" value="INNER MEMBRANE PROTEIN"/>
    <property type="match status" value="1"/>
</dbReference>
<dbReference type="Pfam" id="PF04228">
    <property type="entry name" value="Zn_peptidase"/>
    <property type="match status" value="1"/>
</dbReference>
<protein>
    <submittedName>
        <fullName evidence="6">Neutral zinc metallopeptidase</fullName>
    </submittedName>
</protein>
<feature type="region of interest" description="Disordered" evidence="5">
    <location>
        <begin position="1"/>
        <end position="23"/>
    </location>
</feature>
<evidence type="ECO:0000256" key="4">
    <source>
        <dbReference type="ARBA" id="ARBA00023136"/>
    </source>
</evidence>
<dbReference type="Proteomes" id="UP001371305">
    <property type="component" value="Unassembled WGS sequence"/>
</dbReference>
<feature type="compositionally biased region" description="Basic and acidic residues" evidence="5">
    <location>
        <begin position="1"/>
        <end position="17"/>
    </location>
</feature>
<gene>
    <name evidence="6" type="ORF">WKV53_12915</name>
</gene>
<dbReference type="InterPro" id="IPR007343">
    <property type="entry name" value="Uncharacterised_pept_Zn_put"/>
</dbReference>
<organism evidence="6 7">
    <name type="scientific">Luteolibacter soli</name>
    <dbReference type="NCBI Taxonomy" id="3135280"/>
    <lineage>
        <taxon>Bacteria</taxon>
        <taxon>Pseudomonadati</taxon>
        <taxon>Verrucomicrobiota</taxon>
        <taxon>Verrucomicrobiia</taxon>
        <taxon>Verrucomicrobiales</taxon>
        <taxon>Verrucomicrobiaceae</taxon>
        <taxon>Luteolibacter</taxon>
    </lineage>
</organism>
<evidence type="ECO:0000256" key="2">
    <source>
        <dbReference type="ARBA" id="ARBA00022692"/>
    </source>
</evidence>
<name>A0ABU9AVK2_9BACT</name>
<comment type="subcellular location">
    <subcellularLocation>
        <location evidence="1">Membrane</location>
        <topology evidence="1">Single-pass membrane protein</topology>
    </subcellularLocation>
</comment>